<dbReference type="InterPro" id="IPR000914">
    <property type="entry name" value="SBP_5_dom"/>
</dbReference>
<dbReference type="CDD" id="cd00995">
    <property type="entry name" value="PBP2_NikA_DppA_OppA_like"/>
    <property type="match status" value="1"/>
</dbReference>
<dbReference type="Proteomes" id="UP000007813">
    <property type="component" value="Unassembled WGS sequence"/>
</dbReference>
<feature type="region of interest" description="Disordered" evidence="4">
    <location>
        <begin position="1"/>
        <end position="28"/>
    </location>
</feature>
<dbReference type="OrthoDB" id="194307at2157"/>
<dbReference type="eggNOG" id="arCOG01534">
    <property type="taxonomic scope" value="Archaea"/>
</dbReference>
<name>J3JD30_9EURY</name>
<dbReference type="PROSITE" id="PS51318">
    <property type="entry name" value="TAT"/>
    <property type="match status" value="1"/>
</dbReference>
<evidence type="ECO:0000256" key="1">
    <source>
        <dbReference type="ARBA" id="ARBA00005695"/>
    </source>
</evidence>
<comment type="similarity">
    <text evidence="1">Belongs to the bacterial solute-binding protein 5 family.</text>
</comment>
<dbReference type="InterPro" id="IPR030678">
    <property type="entry name" value="Peptide/Ni-bd"/>
</dbReference>
<dbReference type="PATRIC" id="fig|1210908.3.peg.4220"/>
<dbReference type="InterPro" id="IPR039424">
    <property type="entry name" value="SBP_5"/>
</dbReference>
<dbReference type="Gene3D" id="3.10.105.10">
    <property type="entry name" value="Dipeptide-binding Protein, Domain 3"/>
    <property type="match status" value="1"/>
</dbReference>
<evidence type="ECO:0000313" key="7">
    <source>
        <dbReference type="Proteomes" id="UP000007813"/>
    </source>
</evidence>
<dbReference type="Pfam" id="PF00496">
    <property type="entry name" value="SBP_bac_5"/>
    <property type="match status" value="1"/>
</dbReference>
<dbReference type="PIRSF" id="PIRSF002741">
    <property type="entry name" value="MppA"/>
    <property type="match status" value="1"/>
</dbReference>
<dbReference type="InterPro" id="IPR006311">
    <property type="entry name" value="TAT_signal"/>
</dbReference>
<protein>
    <submittedName>
        <fullName evidence="6">ABC-type transport system periplasmic substrate-binding protein</fullName>
    </submittedName>
</protein>
<evidence type="ECO:0000256" key="2">
    <source>
        <dbReference type="ARBA" id="ARBA00022448"/>
    </source>
</evidence>
<dbReference type="PANTHER" id="PTHR30290">
    <property type="entry name" value="PERIPLASMIC BINDING COMPONENT OF ABC TRANSPORTER"/>
    <property type="match status" value="1"/>
</dbReference>
<dbReference type="PANTHER" id="PTHR30290:SF9">
    <property type="entry name" value="OLIGOPEPTIDE-BINDING PROTEIN APPA"/>
    <property type="match status" value="1"/>
</dbReference>
<dbReference type="GO" id="GO:0015833">
    <property type="term" value="P:peptide transport"/>
    <property type="evidence" value="ECO:0007669"/>
    <property type="project" value="TreeGrafter"/>
</dbReference>
<feature type="domain" description="Solute-binding protein family 5" evidence="5">
    <location>
        <begin position="121"/>
        <end position="468"/>
    </location>
</feature>
<dbReference type="GO" id="GO:1904680">
    <property type="term" value="F:peptide transmembrane transporter activity"/>
    <property type="evidence" value="ECO:0007669"/>
    <property type="project" value="TreeGrafter"/>
</dbReference>
<evidence type="ECO:0000256" key="3">
    <source>
        <dbReference type="ARBA" id="ARBA00022729"/>
    </source>
</evidence>
<dbReference type="AlphaFoldDB" id="J3JD30"/>
<dbReference type="Gene3D" id="3.40.190.10">
    <property type="entry name" value="Periplasmic binding protein-like II"/>
    <property type="match status" value="1"/>
</dbReference>
<dbReference type="EMBL" id="ALJD01000016">
    <property type="protein sequence ID" value="EJN57131.1"/>
    <property type="molecule type" value="Genomic_DNA"/>
</dbReference>
<feature type="compositionally biased region" description="Gly residues" evidence="4">
    <location>
        <begin position="50"/>
        <end position="67"/>
    </location>
</feature>
<comment type="caution">
    <text evidence="6">The sequence shown here is derived from an EMBL/GenBank/DDBJ whole genome shotgun (WGS) entry which is preliminary data.</text>
</comment>
<feature type="region of interest" description="Disordered" evidence="4">
    <location>
        <begin position="50"/>
        <end position="85"/>
    </location>
</feature>
<sequence length="554" mass="61030">MSRDSNSDSSEDDSPRSSTGQTLDRRKFLAATAAGVPVALAGCTGGGDGGSGSGGGDGSGGSGGGTSAGSSGDPVSGGTLRWGGAVPVQGLDPHLESAAATNRVLENITEPLIQLDFDYSLKPHLAKEWTTSEDNTTLTFELNEGVTFHNGKEMTSADVLASYERIANGEFLATGFFEFVDSMETPDDYTFIINLSEPFAPFLSRMATGEMHILPEEQTSEQKVAEPIGTGPYQFDSREIETSFTMTKFEDYWDASDENGPFLDKIVKSEISDPSVRLQSFRAGEYDFINGIPPKDVESVKSDSNIRFEKQFPKALIYLGLNCNKAPFDNKDARLALDYALDKKQITEAALYGTGQATATPAAPDSPWEHPDIEPRPRDLDKAQEHLDKAGLSDGFEVSFKIPQSYPNQVQGAKVIADQASDAGITLNIQQITWSTWLSDVYSKQNFEATTSSYLALYYPDVSFYKFLHPDGAFFFTGWENEEYNKLVEEARHMYDEDKRVERYHKATEILHEERAGHLFLWWQANLYGSATNYKGKIGAPDGSTLRFRDNWLE</sequence>
<evidence type="ECO:0000256" key="4">
    <source>
        <dbReference type="SAM" id="MobiDB-lite"/>
    </source>
</evidence>
<dbReference type="SUPFAM" id="SSF53850">
    <property type="entry name" value="Periplasmic binding protein-like II"/>
    <property type="match status" value="1"/>
</dbReference>
<gene>
    <name evidence="6" type="ORF">HSB1_45170</name>
</gene>
<proteinExistence type="inferred from homology"/>
<dbReference type="RefSeq" id="WP_009377839.1">
    <property type="nucleotide sequence ID" value="NZ_ALJD01000016.1"/>
</dbReference>
<dbReference type="GO" id="GO:0042597">
    <property type="term" value="C:periplasmic space"/>
    <property type="evidence" value="ECO:0007669"/>
    <property type="project" value="UniProtKB-ARBA"/>
</dbReference>
<organism evidence="6 7">
    <name type="scientific">Halogranum salarium B-1</name>
    <dbReference type="NCBI Taxonomy" id="1210908"/>
    <lineage>
        <taxon>Archaea</taxon>
        <taxon>Methanobacteriati</taxon>
        <taxon>Methanobacteriota</taxon>
        <taxon>Stenosarchaea group</taxon>
        <taxon>Halobacteria</taxon>
        <taxon>Halobacteriales</taxon>
        <taxon>Haloferacaceae</taxon>
    </lineage>
</organism>
<keyword evidence="3" id="KW-0732">Signal</keyword>
<evidence type="ECO:0000259" key="5">
    <source>
        <dbReference type="Pfam" id="PF00496"/>
    </source>
</evidence>
<keyword evidence="2" id="KW-0813">Transport</keyword>
<accession>J3JD30</accession>
<dbReference type="GO" id="GO:0043190">
    <property type="term" value="C:ATP-binding cassette (ABC) transporter complex"/>
    <property type="evidence" value="ECO:0007669"/>
    <property type="project" value="InterPro"/>
</dbReference>
<reference evidence="6 7" key="1">
    <citation type="journal article" date="2012" name="J. Bacteriol.">
        <title>Draft Genome Sequence of the Extremely Halophilic Archaeon Halogranum salarium B-1T.</title>
        <authorList>
            <person name="Kim K.K."/>
            <person name="Lee K.C."/>
            <person name="Lee J.S."/>
        </authorList>
    </citation>
    <scope>NUCLEOTIDE SEQUENCE [LARGE SCALE GENOMIC DNA]</scope>
    <source>
        <strain evidence="6 7">B-1</strain>
    </source>
</reference>
<evidence type="ECO:0000313" key="6">
    <source>
        <dbReference type="EMBL" id="EJN57131.1"/>
    </source>
</evidence>